<name>A0A9N8HCJ1_9STRA</name>
<comment type="caution">
    <text evidence="2">The sequence shown here is derived from an EMBL/GenBank/DDBJ whole genome shotgun (WGS) entry which is preliminary data.</text>
</comment>
<organism evidence="2 3">
    <name type="scientific">Seminavis robusta</name>
    <dbReference type="NCBI Taxonomy" id="568900"/>
    <lineage>
        <taxon>Eukaryota</taxon>
        <taxon>Sar</taxon>
        <taxon>Stramenopiles</taxon>
        <taxon>Ochrophyta</taxon>
        <taxon>Bacillariophyta</taxon>
        <taxon>Bacillariophyceae</taxon>
        <taxon>Bacillariophycidae</taxon>
        <taxon>Naviculales</taxon>
        <taxon>Naviculaceae</taxon>
        <taxon>Seminavis</taxon>
    </lineage>
</organism>
<reference evidence="2" key="1">
    <citation type="submission" date="2020-06" db="EMBL/GenBank/DDBJ databases">
        <authorList>
            <consortium name="Plant Systems Biology data submission"/>
        </authorList>
    </citation>
    <scope>NUCLEOTIDE SEQUENCE</scope>
    <source>
        <strain evidence="2">D6</strain>
    </source>
</reference>
<evidence type="ECO:0000313" key="2">
    <source>
        <dbReference type="EMBL" id="CAB9509948.1"/>
    </source>
</evidence>
<evidence type="ECO:0000313" key="3">
    <source>
        <dbReference type="Proteomes" id="UP001153069"/>
    </source>
</evidence>
<protein>
    <submittedName>
        <fullName evidence="2">C2</fullName>
    </submittedName>
</protein>
<dbReference type="OrthoDB" id="73919at2759"/>
<accession>A0A9N8HCJ1</accession>
<feature type="region of interest" description="Disordered" evidence="1">
    <location>
        <begin position="270"/>
        <end position="301"/>
    </location>
</feature>
<proteinExistence type="predicted"/>
<dbReference type="AlphaFoldDB" id="A0A9N8HCJ1"/>
<dbReference type="Proteomes" id="UP001153069">
    <property type="component" value="Unassembled WGS sequence"/>
</dbReference>
<gene>
    <name evidence="2" type="ORF">SEMRO_412_G137780.1</name>
</gene>
<evidence type="ECO:0000256" key="1">
    <source>
        <dbReference type="SAM" id="MobiDB-lite"/>
    </source>
</evidence>
<keyword evidence="3" id="KW-1185">Reference proteome</keyword>
<sequence>MDHSHSQYDGSAESSTYEATMARKSTFRLPDPIHWSPEMAFRDQPYRHLHHQKGLMGIVRVRLLEAADLERSYWSALALGPVKHLGLSTAHGPISSFCTFTMEAESHNQENEGLTAQNNEDAKMPAKPSANAKMMEKTLSQPVVASPVIPQDNNPVWSDFHFEMPLRKGSFREDGMRIMLSVRVDEDAHVAEKLIPGIPKGDDRLIGRGKVDITSLCLGETMFGETQVGVLDAWVPVYYTVDDQEELEGQQQQHHQQQHHHLHNQFALAPPAAAAATASKPSKEDPLKNPTPSKKTPTRKQVGKVRLLITYRPNGMEPQHNDVVALESYARRPPKRSTCYPILPPLMPMIVREVKDPYLLVEYSLPVANITSSRQGGDNNHNQHMGEELRRDNKACMRIHRNSVFVIERKNFVDATVGLALMPADAIMSTPLGQTGAQVLGPILNAGRELLMPATLSFKLAFMALRTTTMVSLSGVQAAGGAIIHQAASPWANQSEESQYEQERNRARAKLAHL</sequence>
<dbReference type="EMBL" id="CAICTM010000411">
    <property type="protein sequence ID" value="CAB9509948.1"/>
    <property type="molecule type" value="Genomic_DNA"/>
</dbReference>